<dbReference type="CDD" id="cd07067">
    <property type="entry name" value="HP_PGM_like"/>
    <property type="match status" value="1"/>
</dbReference>
<dbReference type="PROSITE" id="PS00175">
    <property type="entry name" value="PG_MUTASE"/>
    <property type="match status" value="1"/>
</dbReference>
<dbReference type="GO" id="GO:0004619">
    <property type="term" value="F:phosphoglycerate mutase activity"/>
    <property type="evidence" value="ECO:0007669"/>
    <property type="project" value="UniProtKB-EC"/>
</dbReference>
<evidence type="ECO:0000313" key="8">
    <source>
        <dbReference type="EMBL" id="NMB69674.1"/>
    </source>
</evidence>
<feature type="binding site" evidence="6">
    <location>
        <position position="96"/>
    </location>
    <ligand>
        <name>substrate</name>
    </ligand>
</feature>
<dbReference type="EMBL" id="JAAZNL010000004">
    <property type="protein sequence ID" value="NMB69674.1"/>
    <property type="molecule type" value="Genomic_DNA"/>
</dbReference>
<feature type="binding site" evidence="6">
    <location>
        <begin position="194"/>
        <end position="195"/>
    </location>
    <ligand>
        <name>substrate</name>
    </ligand>
</feature>
<comment type="caution">
    <text evidence="8">The sequence shown here is derived from an EMBL/GenBank/DDBJ whole genome shotgun (WGS) entry which is preliminary data.</text>
</comment>
<sequence length="231" mass="26519">MKIDQNLYAKYSSGEIDQAVAFLSYKDAVELPKMESDVYPTLYVFRHGQTEDNANFVFSGWHDSPLTEKGREQAKILAEKLKNKKIKMLFSSPLIRAVDTMKIAMSLNDNAKELDITTDKRIMERNYGDYVGKSKLELQLEDPEMAQKVRRSFDYVPPNGESLKMVCMRVSDFCDTVLPLMKKYNVNVAVSCHGNSIRGFRRYFEKLSDEETATIETPLAQDYAAYIVNDF</sequence>
<feature type="active site" description="Proton donor/acceptor" evidence="5">
    <location>
        <position position="124"/>
    </location>
</feature>
<evidence type="ECO:0000256" key="2">
    <source>
        <dbReference type="ARBA" id="ARBA00012028"/>
    </source>
</evidence>
<dbReference type="AlphaFoldDB" id="A0A7X9DK01"/>
<dbReference type="GO" id="GO:0006096">
    <property type="term" value="P:glycolytic process"/>
    <property type="evidence" value="ECO:0007669"/>
    <property type="project" value="UniProtKB-KW"/>
</dbReference>
<dbReference type="InterPro" id="IPR005952">
    <property type="entry name" value="Phosphogly_mut1"/>
</dbReference>
<accession>A0A7X9DK01</accession>
<feature type="binding site" evidence="6">
    <location>
        <begin position="124"/>
        <end position="127"/>
    </location>
    <ligand>
        <name>substrate</name>
    </ligand>
</feature>
<evidence type="ECO:0000256" key="6">
    <source>
        <dbReference type="PIRSR" id="PIRSR613078-2"/>
    </source>
</evidence>
<evidence type="ECO:0000256" key="4">
    <source>
        <dbReference type="ARBA" id="ARBA00023235"/>
    </source>
</evidence>
<gene>
    <name evidence="8" type="ORF">GYA27_00520</name>
</gene>
<dbReference type="InterPro" id="IPR001345">
    <property type="entry name" value="PG/BPGM_mutase_AS"/>
</dbReference>
<evidence type="ECO:0000313" key="9">
    <source>
        <dbReference type="Proteomes" id="UP000526033"/>
    </source>
</evidence>
<comment type="similarity">
    <text evidence="1">Belongs to the phosphoglycerate mutase family. BPG-dependent PGAM subfamily.</text>
</comment>
<dbReference type="SMART" id="SM00855">
    <property type="entry name" value="PGAM"/>
    <property type="match status" value="1"/>
</dbReference>
<feature type="active site" description="Tele-phosphohistidine intermediate" evidence="5">
    <location>
        <position position="47"/>
    </location>
</feature>
<dbReference type="InterPro" id="IPR013078">
    <property type="entry name" value="His_Pase_superF_clade-1"/>
</dbReference>
<keyword evidence="4" id="KW-0413">Isomerase</keyword>
<reference evidence="8 9" key="1">
    <citation type="journal article" date="2020" name="Biotechnol. Biofuels">
        <title>New insights from the biogas microbiome by comprehensive genome-resolved metagenomics of nearly 1600 species originating from multiple anaerobic digesters.</title>
        <authorList>
            <person name="Campanaro S."/>
            <person name="Treu L."/>
            <person name="Rodriguez-R L.M."/>
            <person name="Kovalovszki A."/>
            <person name="Ziels R.M."/>
            <person name="Maus I."/>
            <person name="Zhu X."/>
            <person name="Kougias P.G."/>
            <person name="Basile A."/>
            <person name="Luo G."/>
            <person name="Schluter A."/>
            <person name="Konstantinidis K.T."/>
            <person name="Angelidaki I."/>
        </authorList>
    </citation>
    <scope>NUCLEOTIDE SEQUENCE [LARGE SCALE GENOMIC DNA]</scope>
    <source>
        <strain evidence="8">AS27yjCOA_165</strain>
    </source>
</reference>
<dbReference type="PANTHER" id="PTHR11931">
    <property type="entry name" value="PHOSPHOGLYCERATE MUTASE"/>
    <property type="match status" value="1"/>
</dbReference>
<dbReference type="EC" id="5.4.2.11" evidence="2"/>
<evidence type="ECO:0000256" key="5">
    <source>
        <dbReference type="PIRSR" id="PIRSR613078-1"/>
    </source>
</evidence>
<dbReference type="Gene3D" id="3.40.50.1240">
    <property type="entry name" value="Phosphoglycerate mutase-like"/>
    <property type="match status" value="1"/>
</dbReference>
<dbReference type="SUPFAM" id="SSF53254">
    <property type="entry name" value="Phosphoglycerate mutase-like"/>
    <property type="match status" value="1"/>
</dbReference>
<keyword evidence="3" id="KW-0324">Glycolysis</keyword>
<protein>
    <recommendedName>
        <fullName evidence="2">phosphoglycerate mutase (2,3-diphosphoglycerate-dependent)</fullName>
        <ecNumber evidence="2">5.4.2.11</ecNumber>
    </recommendedName>
</protein>
<feature type="binding site" evidence="6">
    <location>
        <begin position="150"/>
        <end position="151"/>
    </location>
    <ligand>
        <name>substrate</name>
    </ligand>
</feature>
<proteinExistence type="inferred from homology"/>
<dbReference type="Proteomes" id="UP000526033">
    <property type="component" value="Unassembled WGS sequence"/>
</dbReference>
<evidence type="ECO:0000256" key="3">
    <source>
        <dbReference type="ARBA" id="ARBA00023152"/>
    </source>
</evidence>
<feature type="binding site" evidence="6">
    <location>
        <position position="135"/>
    </location>
    <ligand>
        <name>substrate</name>
    </ligand>
</feature>
<evidence type="ECO:0000256" key="7">
    <source>
        <dbReference type="PIRSR" id="PIRSR613078-3"/>
    </source>
</evidence>
<organism evidence="8 9">
    <name type="scientific">candidate division WWE3 bacterium</name>
    <dbReference type="NCBI Taxonomy" id="2053526"/>
    <lineage>
        <taxon>Bacteria</taxon>
        <taxon>Katanobacteria</taxon>
    </lineage>
</organism>
<dbReference type="Pfam" id="PF00300">
    <property type="entry name" value="His_Phos_1"/>
    <property type="match status" value="1"/>
</dbReference>
<evidence type="ECO:0000256" key="1">
    <source>
        <dbReference type="ARBA" id="ARBA00006717"/>
    </source>
</evidence>
<dbReference type="InterPro" id="IPR029033">
    <property type="entry name" value="His_PPase_superfam"/>
</dbReference>
<name>A0A7X9DK01_UNCKA</name>
<feature type="binding site" evidence="6">
    <location>
        <begin position="46"/>
        <end position="53"/>
    </location>
    <ligand>
        <name>substrate</name>
    </ligand>
</feature>
<feature type="site" description="Transition state stabilizer" evidence="7">
    <location>
        <position position="193"/>
    </location>
</feature>